<proteinExistence type="predicted"/>
<dbReference type="PROSITE" id="PS50003">
    <property type="entry name" value="PH_DOMAIN"/>
    <property type="match status" value="1"/>
</dbReference>
<feature type="domain" description="PH" evidence="2">
    <location>
        <begin position="406"/>
        <end position="454"/>
    </location>
</feature>
<evidence type="ECO:0000259" key="2">
    <source>
        <dbReference type="PROSITE" id="PS50003"/>
    </source>
</evidence>
<organism evidence="3 4">
    <name type="scientific">Goodea atripinnis</name>
    <dbReference type="NCBI Taxonomy" id="208336"/>
    <lineage>
        <taxon>Eukaryota</taxon>
        <taxon>Metazoa</taxon>
        <taxon>Chordata</taxon>
        <taxon>Craniata</taxon>
        <taxon>Vertebrata</taxon>
        <taxon>Euteleostomi</taxon>
        <taxon>Actinopterygii</taxon>
        <taxon>Neopterygii</taxon>
        <taxon>Teleostei</taxon>
        <taxon>Neoteleostei</taxon>
        <taxon>Acanthomorphata</taxon>
        <taxon>Ovalentaria</taxon>
        <taxon>Atherinomorphae</taxon>
        <taxon>Cyprinodontiformes</taxon>
        <taxon>Goodeidae</taxon>
        <taxon>Goodea</taxon>
    </lineage>
</organism>
<comment type="caution">
    <text evidence="3">The sequence shown here is derived from an EMBL/GenBank/DDBJ whole genome shotgun (WGS) entry which is preliminary data.</text>
</comment>
<protein>
    <recommendedName>
        <fullName evidence="2">PH domain-containing protein</fullName>
    </recommendedName>
</protein>
<sequence>AKEKDAYCGDQFCHISTPRVFADMKYKTLEDLTNDLASCGIGGPAESVSPFSVLEKEREDINCSFDQFSESDNYEPMFMRPSKSTNRSSFIKDFIYCQKRRSWIRNNSIATVEHKECLLLKKRRQTFPGTSLDPELIHEDILLPYNESFSSFVMCSLPFQTERLGRNKQFDDRFPTFGRKEYVSSQSRESCKTSSDSSETNGELTGTELDKEMSSEFHVEEIIQGGLAIQVIPPSCSGSEEQILQTDSTVFVKDKDEKGFTQNDSDSALLEHSNCPTMTVPVDALQHNFLQIDSTGSCRRDCLQKSIASDNLFMSPSKETDNSLNKHNVAMEIEPNSTEQSVNDSSFLLMTVRERTVQINKGAGEYPWGFRIQFSKPIVVTEVDTSPDILTLTIGSDIARGPNTPRPPCRGYLHKRTQSGLIKGWRKRWFVLTHDCCLYYYKNKRVSIGREHDL</sequence>
<gene>
    <name evidence="3" type="ORF">GOODEAATRI_020093</name>
</gene>
<dbReference type="EMBL" id="JAHRIO010061815">
    <property type="protein sequence ID" value="MEQ2179005.1"/>
    <property type="molecule type" value="Genomic_DNA"/>
</dbReference>
<name>A0ABV0P6D6_9TELE</name>
<dbReference type="Proteomes" id="UP001476798">
    <property type="component" value="Unassembled WGS sequence"/>
</dbReference>
<dbReference type="InterPro" id="IPR011993">
    <property type="entry name" value="PH-like_dom_sf"/>
</dbReference>
<feature type="region of interest" description="Disordered" evidence="1">
    <location>
        <begin position="188"/>
        <end position="211"/>
    </location>
</feature>
<feature type="non-terminal residue" evidence="3">
    <location>
        <position position="1"/>
    </location>
</feature>
<feature type="compositionally biased region" description="Polar residues" evidence="1">
    <location>
        <begin position="188"/>
        <end position="204"/>
    </location>
</feature>
<dbReference type="PANTHER" id="PTHR12752">
    <property type="entry name" value="PHOSPHOINOSITOL 3-PHOSPHATE-BINDING PROTEIN"/>
    <property type="match status" value="1"/>
</dbReference>
<dbReference type="Pfam" id="PF00169">
    <property type="entry name" value="PH"/>
    <property type="match status" value="1"/>
</dbReference>
<evidence type="ECO:0000313" key="3">
    <source>
        <dbReference type="EMBL" id="MEQ2179005.1"/>
    </source>
</evidence>
<dbReference type="InterPro" id="IPR001849">
    <property type="entry name" value="PH_domain"/>
</dbReference>
<reference evidence="3 4" key="1">
    <citation type="submission" date="2021-06" db="EMBL/GenBank/DDBJ databases">
        <authorList>
            <person name="Palmer J.M."/>
        </authorList>
    </citation>
    <scope>NUCLEOTIDE SEQUENCE [LARGE SCALE GENOMIC DNA]</scope>
    <source>
        <strain evidence="3 4">GA_2019</strain>
        <tissue evidence="3">Muscle</tissue>
    </source>
</reference>
<dbReference type="PANTHER" id="PTHR12752:SF2">
    <property type="entry name" value="PDZ AND PLECKSTRIN HOMOLOGY DOMAINS 1"/>
    <property type="match status" value="1"/>
</dbReference>
<evidence type="ECO:0000313" key="4">
    <source>
        <dbReference type="Proteomes" id="UP001476798"/>
    </source>
</evidence>
<evidence type="ECO:0000256" key="1">
    <source>
        <dbReference type="SAM" id="MobiDB-lite"/>
    </source>
</evidence>
<accession>A0ABV0P6D6</accession>
<keyword evidence="4" id="KW-1185">Reference proteome</keyword>
<dbReference type="SUPFAM" id="SSF50729">
    <property type="entry name" value="PH domain-like"/>
    <property type="match status" value="1"/>
</dbReference>
<dbReference type="Gene3D" id="2.30.29.30">
    <property type="entry name" value="Pleckstrin-homology domain (PH domain)/Phosphotyrosine-binding domain (PTB)"/>
    <property type="match status" value="1"/>
</dbReference>